<evidence type="ECO:0000256" key="1">
    <source>
        <dbReference type="SAM" id="Phobius"/>
    </source>
</evidence>
<name>A0A7W3X0U0_9ACTN</name>
<organism evidence="2 3">
    <name type="scientific">Streptomyces alkaliterrae</name>
    <dbReference type="NCBI Taxonomy" id="2213162"/>
    <lineage>
        <taxon>Bacteria</taxon>
        <taxon>Bacillati</taxon>
        <taxon>Actinomycetota</taxon>
        <taxon>Actinomycetes</taxon>
        <taxon>Kitasatosporales</taxon>
        <taxon>Streptomycetaceae</taxon>
        <taxon>Streptomyces</taxon>
    </lineage>
</organism>
<sequence length="510" mass="54980">MVRGWAALWPLAALTGVVVLLALVGALPRWPGLVHAVALPPVDMYTDLRVLLARSHSEIEFFTALAVVLAVRVVVLCLLTGGLTWARVRFVLLFYLVVGVPLALAAQMGFMAQSLLYSRLFWAAVSLLALVWFGMAALPWQGTTRLRTAFREAWGSGLRIAVLLPYAVALLLLGAVADLRPGWSLLLVPVSAVLTGAAVLALRRPPRGRPGLRLAAAAVAFAVAATVFVATRGGEGYGPQPPERPGSLLLMSGINSGSGRGAIFETEVERLGYGCEQTYYFSYAGEGDGQPRGVAACPIRTGAPYVPRDTQRPLAEQVRAFAEQVEDLPRPLVVAGHSHAVWVAWRAVAEGRAPEVDVLLLVGPFPRSPIGYPPAGKRGEGRVAGDLLRMVVPLAARVDFVFEPDSPGARELLATPDGASAVLAEPLPPEVRSFSVTSATDLPLMPDGWRLPVDRNVCPQRVAHPYLPIRPVFYREVNRFLTERPPLDCPVWRDWGAMLSRPFTLPPHAS</sequence>
<proteinExistence type="predicted"/>
<keyword evidence="1" id="KW-0472">Membrane</keyword>
<evidence type="ECO:0008006" key="4">
    <source>
        <dbReference type="Google" id="ProtNLM"/>
    </source>
</evidence>
<comment type="caution">
    <text evidence="2">The sequence shown here is derived from an EMBL/GenBank/DDBJ whole genome shotgun (WGS) entry which is preliminary data.</text>
</comment>
<feature type="transmembrane region" description="Helical" evidence="1">
    <location>
        <begin position="116"/>
        <end position="138"/>
    </location>
</feature>
<feature type="transmembrane region" description="Helical" evidence="1">
    <location>
        <begin position="214"/>
        <end position="231"/>
    </location>
</feature>
<dbReference type="EMBL" id="JABJXA010000256">
    <property type="protein sequence ID" value="MBB1262097.1"/>
    <property type="molecule type" value="Genomic_DNA"/>
</dbReference>
<keyword evidence="1" id="KW-1133">Transmembrane helix</keyword>
<dbReference type="Proteomes" id="UP000517765">
    <property type="component" value="Unassembled WGS sequence"/>
</dbReference>
<dbReference type="AlphaFoldDB" id="A0A7W3X0U0"/>
<feature type="transmembrane region" description="Helical" evidence="1">
    <location>
        <begin position="60"/>
        <end position="83"/>
    </location>
</feature>
<feature type="transmembrane region" description="Helical" evidence="1">
    <location>
        <begin position="90"/>
        <end position="110"/>
    </location>
</feature>
<reference evidence="3" key="1">
    <citation type="submission" date="2020-05" db="EMBL/GenBank/DDBJ databases">
        <title>Classification of alakaliphilic streptomycetes isolated from an alkaline soil next to Lonar Crater, India and a proposal for the recognition of Streptomyces alkaliterrae sp. nov.</title>
        <authorList>
            <person name="Golinska P."/>
        </authorList>
    </citation>
    <scope>NUCLEOTIDE SEQUENCE [LARGE SCALE GENOMIC DNA]</scope>
    <source>
        <strain evidence="3">OF8</strain>
    </source>
</reference>
<evidence type="ECO:0000313" key="3">
    <source>
        <dbReference type="Proteomes" id="UP000517765"/>
    </source>
</evidence>
<accession>A0A7W3X0U0</accession>
<protein>
    <recommendedName>
        <fullName evidence="4">Alpha/beta hydrolase</fullName>
    </recommendedName>
</protein>
<dbReference type="SUPFAM" id="SSF53474">
    <property type="entry name" value="alpha/beta-Hydrolases"/>
    <property type="match status" value="1"/>
</dbReference>
<dbReference type="InterPro" id="IPR029058">
    <property type="entry name" value="AB_hydrolase_fold"/>
</dbReference>
<feature type="transmembrane region" description="Helical" evidence="1">
    <location>
        <begin position="183"/>
        <end position="202"/>
    </location>
</feature>
<dbReference type="Gene3D" id="3.40.50.1820">
    <property type="entry name" value="alpha/beta hydrolase"/>
    <property type="match status" value="1"/>
</dbReference>
<evidence type="ECO:0000313" key="2">
    <source>
        <dbReference type="EMBL" id="MBB1262097.1"/>
    </source>
</evidence>
<feature type="transmembrane region" description="Helical" evidence="1">
    <location>
        <begin position="158"/>
        <end position="177"/>
    </location>
</feature>
<gene>
    <name evidence="2" type="ORF">H3147_25305</name>
</gene>
<keyword evidence="1" id="KW-0812">Transmembrane</keyword>